<gene>
    <name evidence="2" type="ORF">DI392_05455</name>
</gene>
<feature type="transmembrane region" description="Helical" evidence="1">
    <location>
        <begin position="137"/>
        <end position="156"/>
    </location>
</feature>
<feature type="transmembrane region" description="Helical" evidence="1">
    <location>
        <begin position="51"/>
        <end position="68"/>
    </location>
</feature>
<sequence>MMKIAQNDFLKTHLLYPFYRGLFFLLIWFIVFDGIRDSLVFSPYLSLLREATIALVFFSSLFTINFSFRVNYFSISIVCLFFIFVYGSVYSVSPIYPNLPSVSNSVTVLYKHFQFFMLLFSFMHIEKLTGKSIEHYAKLMVYLLFFASIITPLVYLHPPFFFKDNFLQWGRIGIGYPTMDAQVFCFGIVITLYLLDFSYLKKNVLVGTLVLGVLMQVTGTGFATLAFLIVFFVFIDKKNKLLSFSPLFFILFLTVTFVVSKFGDELKKILYLLNEKIDDLMNFGQGVSTEIRQKQFEKLYDIVSGYDDQLLLGIGSNIYVENQYSFFIIGFGLVGFIVFALYLLSMMFSGLMFIKYDKGFFLLSTVIFSLASYSLVSFYLYPLYSAYAFITSCHIVQVRRSLNFDKLKKN</sequence>
<evidence type="ECO:0000256" key="1">
    <source>
        <dbReference type="SAM" id="Phobius"/>
    </source>
</evidence>
<keyword evidence="3" id="KW-1185">Reference proteome</keyword>
<feature type="transmembrane region" description="Helical" evidence="1">
    <location>
        <begin position="360"/>
        <end position="381"/>
    </location>
</feature>
<feature type="transmembrane region" description="Helical" evidence="1">
    <location>
        <begin position="207"/>
        <end position="235"/>
    </location>
</feature>
<proteinExistence type="predicted"/>
<dbReference type="AlphaFoldDB" id="A0A2U3BCR9"/>
<feature type="transmembrane region" description="Helical" evidence="1">
    <location>
        <begin position="75"/>
        <end position="96"/>
    </location>
</feature>
<dbReference type="OrthoDB" id="9554606at2"/>
<feature type="transmembrane region" description="Helical" evidence="1">
    <location>
        <begin position="241"/>
        <end position="259"/>
    </location>
</feature>
<protein>
    <recommendedName>
        <fullName evidence="4">O-antigen ligase domain-containing protein</fullName>
    </recommendedName>
</protein>
<dbReference type="RefSeq" id="WP_109318889.1">
    <property type="nucleotide sequence ID" value="NZ_QFWT01000002.1"/>
</dbReference>
<keyword evidence="1" id="KW-1133">Transmembrane helix</keyword>
<name>A0A2U3BCR9_9VIBR</name>
<feature type="transmembrane region" description="Helical" evidence="1">
    <location>
        <begin position="12"/>
        <end position="31"/>
    </location>
</feature>
<evidence type="ECO:0000313" key="2">
    <source>
        <dbReference type="EMBL" id="PWI34553.1"/>
    </source>
</evidence>
<evidence type="ECO:0008006" key="4">
    <source>
        <dbReference type="Google" id="ProtNLM"/>
    </source>
</evidence>
<dbReference type="EMBL" id="QFWT01000002">
    <property type="protein sequence ID" value="PWI34553.1"/>
    <property type="molecule type" value="Genomic_DNA"/>
</dbReference>
<accession>A0A2U3BCR9</accession>
<feature type="transmembrane region" description="Helical" evidence="1">
    <location>
        <begin position="326"/>
        <end position="354"/>
    </location>
</feature>
<keyword evidence="1" id="KW-0812">Transmembrane</keyword>
<dbReference type="Proteomes" id="UP000245362">
    <property type="component" value="Unassembled WGS sequence"/>
</dbReference>
<feature type="transmembrane region" description="Helical" evidence="1">
    <location>
        <begin position="176"/>
        <end position="195"/>
    </location>
</feature>
<organism evidence="2 3">
    <name type="scientific">Vibrio albus</name>
    <dbReference type="NCBI Taxonomy" id="2200953"/>
    <lineage>
        <taxon>Bacteria</taxon>
        <taxon>Pseudomonadati</taxon>
        <taxon>Pseudomonadota</taxon>
        <taxon>Gammaproteobacteria</taxon>
        <taxon>Vibrionales</taxon>
        <taxon>Vibrionaceae</taxon>
        <taxon>Vibrio</taxon>
    </lineage>
</organism>
<keyword evidence="1" id="KW-0472">Membrane</keyword>
<comment type="caution">
    <text evidence="2">The sequence shown here is derived from an EMBL/GenBank/DDBJ whole genome shotgun (WGS) entry which is preliminary data.</text>
</comment>
<reference evidence="2 3" key="1">
    <citation type="submission" date="2018-05" db="EMBL/GenBank/DDBJ databases">
        <title>Vibrio limimaris sp. nov., isolated from marine sediment.</title>
        <authorList>
            <person name="Li C.-M."/>
        </authorList>
    </citation>
    <scope>NUCLEOTIDE SEQUENCE [LARGE SCALE GENOMIC DNA]</scope>
    <source>
        <strain evidence="2 3">E4404</strain>
    </source>
</reference>
<evidence type="ECO:0000313" key="3">
    <source>
        <dbReference type="Proteomes" id="UP000245362"/>
    </source>
</evidence>